<dbReference type="AlphaFoldDB" id="A0A2X4PZ77"/>
<evidence type="ECO:0000256" key="4">
    <source>
        <dbReference type="ARBA" id="ARBA00023172"/>
    </source>
</evidence>
<dbReference type="InterPro" id="IPR011114">
    <property type="entry name" value="RuvA_C"/>
</dbReference>
<evidence type="ECO:0000256" key="2">
    <source>
        <dbReference type="ARBA" id="ARBA00022763"/>
    </source>
</evidence>
<feature type="domain" description="Helix-hairpin-helix DNA-binding motif class 1" evidence="7">
    <location>
        <begin position="72"/>
        <end position="91"/>
    </location>
</feature>
<dbReference type="InterPro" id="IPR003583">
    <property type="entry name" value="Hlx-hairpin-Hlx_DNA-bd_motif"/>
</dbReference>
<dbReference type="GO" id="GO:0048476">
    <property type="term" value="C:Holliday junction resolvase complex"/>
    <property type="evidence" value="ECO:0007669"/>
    <property type="project" value="UniProtKB-UniRule"/>
</dbReference>
<evidence type="ECO:0000313" key="8">
    <source>
        <dbReference type="EMBL" id="SQH73207.1"/>
    </source>
</evidence>
<keyword evidence="2 6" id="KW-0227">DNA damage</keyword>
<dbReference type="Pfam" id="PF14520">
    <property type="entry name" value="HHH_5"/>
    <property type="match status" value="1"/>
</dbReference>
<accession>A0A2X4PZ77</accession>
<dbReference type="Pfam" id="PF01330">
    <property type="entry name" value="RuvA_N"/>
    <property type="match status" value="1"/>
</dbReference>
<feature type="region of interest" description="Domain III" evidence="6">
    <location>
        <begin position="146"/>
        <end position="196"/>
    </location>
</feature>
<evidence type="ECO:0000256" key="1">
    <source>
        <dbReference type="ARBA" id="ARBA00022490"/>
    </source>
</evidence>
<dbReference type="SUPFAM" id="SSF46929">
    <property type="entry name" value="DNA helicase RuvA subunit, C-terminal domain"/>
    <property type="match status" value="1"/>
</dbReference>
<dbReference type="RefSeq" id="WP_023937403.1">
    <property type="nucleotide sequence ID" value="NZ_FUXH01000001.1"/>
</dbReference>
<reference evidence="8 9" key="1">
    <citation type="submission" date="2018-06" db="EMBL/GenBank/DDBJ databases">
        <authorList>
            <consortium name="Pathogen Informatics"/>
            <person name="Doyle S."/>
        </authorList>
    </citation>
    <scope>NUCLEOTIDE SEQUENCE [LARGE SCALE GENOMIC DNA]</scope>
    <source>
        <strain evidence="8 9">NCTC12858</strain>
    </source>
</reference>
<comment type="subunit">
    <text evidence="6">Homotetramer. Forms an RuvA(8)-RuvB(12)-Holliday junction (HJ) complex. HJ DNA is sandwiched between 2 RuvA tetramers; dsDNA enters through RuvA and exits via RuvB. An RuvB hexamer assembles on each DNA strand where it exits the tetramer. Each RuvB hexamer is contacted by two RuvA subunits (via domain III) on 2 adjacent RuvB subunits; this complex drives branch migration. In the full resolvosome a probable DNA-RuvA(4)-RuvB(12)-RuvC(2) complex forms which resolves the HJ.</text>
</comment>
<keyword evidence="3 6" id="KW-0238">DNA-binding</keyword>
<dbReference type="InterPro" id="IPR036267">
    <property type="entry name" value="RuvA_C_sf"/>
</dbReference>
<keyword evidence="8" id="KW-0067">ATP-binding</keyword>
<dbReference type="CDD" id="cd14332">
    <property type="entry name" value="UBA_RuvA_C"/>
    <property type="match status" value="1"/>
</dbReference>
<dbReference type="GO" id="GO:0006310">
    <property type="term" value="P:DNA recombination"/>
    <property type="evidence" value="ECO:0007669"/>
    <property type="project" value="UniProtKB-UniRule"/>
</dbReference>
<dbReference type="Gene3D" id="1.10.150.20">
    <property type="entry name" value="5' to 3' exonuclease, C-terminal subdomain"/>
    <property type="match status" value="1"/>
</dbReference>
<dbReference type="InterPro" id="IPR013849">
    <property type="entry name" value="DNA_helicase_Holl-junc_RuvA_I"/>
</dbReference>
<keyword evidence="4 6" id="KW-0233">DNA recombination</keyword>
<keyword evidence="9" id="KW-1185">Reference proteome</keyword>
<evidence type="ECO:0000256" key="3">
    <source>
        <dbReference type="ARBA" id="ARBA00023125"/>
    </source>
</evidence>
<dbReference type="SMART" id="SM00278">
    <property type="entry name" value="HhH1"/>
    <property type="match status" value="2"/>
</dbReference>
<dbReference type="SUPFAM" id="SSF50249">
    <property type="entry name" value="Nucleic acid-binding proteins"/>
    <property type="match status" value="1"/>
</dbReference>
<dbReference type="Gene3D" id="2.40.50.140">
    <property type="entry name" value="Nucleic acid-binding proteins"/>
    <property type="match status" value="1"/>
</dbReference>
<dbReference type="Proteomes" id="UP000249300">
    <property type="component" value="Chromosome 1"/>
</dbReference>
<gene>
    <name evidence="6 8" type="primary">ruvA</name>
    <name evidence="8" type="ORF">NCTC12858_01052</name>
</gene>
<dbReference type="InterPro" id="IPR010994">
    <property type="entry name" value="RuvA_2-like"/>
</dbReference>
<feature type="domain" description="Helix-hairpin-helix DNA-binding motif class 1" evidence="7">
    <location>
        <begin position="107"/>
        <end position="126"/>
    </location>
</feature>
<keyword evidence="1 6" id="KW-0963">Cytoplasm</keyword>
<dbReference type="Gene3D" id="1.10.8.10">
    <property type="entry name" value="DNA helicase RuvA subunit, C-terminal domain"/>
    <property type="match status" value="1"/>
</dbReference>
<dbReference type="GO" id="GO:0005737">
    <property type="term" value="C:cytoplasm"/>
    <property type="evidence" value="ECO:0007669"/>
    <property type="project" value="UniProtKB-SubCell"/>
</dbReference>
<keyword evidence="8" id="KW-0547">Nucleotide-binding</keyword>
<dbReference type="GO" id="GO:0009379">
    <property type="term" value="C:Holliday junction helicase complex"/>
    <property type="evidence" value="ECO:0007669"/>
    <property type="project" value="InterPro"/>
</dbReference>
<dbReference type="GO" id="GO:0009378">
    <property type="term" value="F:four-way junction helicase activity"/>
    <property type="evidence" value="ECO:0007669"/>
    <property type="project" value="InterPro"/>
</dbReference>
<keyword evidence="5 6" id="KW-0234">DNA repair</keyword>
<organism evidence="8 9">
    <name type="scientific">Porphyromonas crevioricanis</name>
    <dbReference type="NCBI Taxonomy" id="393921"/>
    <lineage>
        <taxon>Bacteria</taxon>
        <taxon>Pseudomonadati</taxon>
        <taxon>Bacteroidota</taxon>
        <taxon>Bacteroidia</taxon>
        <taxon>Bacteroidales</taxon>
        <taxon>Porphyromonadaceae</taxon>
        <taxon>Porphyromonas</taxon>
    </lineage>
</organism>
<evidence type="ECO:0000313" key="9">
    <source>
        <dbReference type="Proteomes" id="UP000249300"/>
    </source>
</evidence>
<dbReference type="InterPro" id="IPR012340">
    <property type="entry name" value="NA-bd_OB-fold"/>
</dbReference>
<proteinExistence type="inferred from homology"/>
<dbReference type="NCBIfam" id="TIGR00084">
    <property type="entry name" value="ruvA"/>
    <property type="match status" value="1"/>
</dbReference>
<sequence length="196" mass="21115">MIAYLHGQLADISPTAAIIDCTGVGYELNISLTTYSAIRDKTEVKLWVSEIIREDTYTLYGFATKLEQQLFGKLTTVSGVGPSTARIILSSFAPSELMTAISMGEAETLKSVKGIGLKTAQRIIVDLKGKIDLDTIPAESGKAVSANRTAVRSEASSALKLLGFGEAAIHKVIKQICESDPTIEVEDLIKQALRRL</sequence>
<dbReference type="GO" id="GO:0005524">
    <property type="term" value="F:ATP binding"/>
    <property type="evidence" value="ECO:0007669"/>
    <property type="project" value="InterPro"/>
</dbReference>
<dbReference type="GO" id="GO:0006281">
    <property type="term" value="P:DNA repair"/>
    <property type="evidence" value="ECO:0007669"/>
    <property type="project" value="UniProtKB-UniRule"/>
</dbReference>
<keyword evidence="8" id="KW-0378">Hydrolase</keyword>
<comment type="similarity">
    <text evidence="6">Belongs to the RuvA family.</text>
</comment>
<comment type="domain">
    <text evidence="6">Has three domains with a flexible linker between the domains II and III and assumes an 'L' shape. Domain III is highly mobile and contacts RuvB.</text>
</comment>
<dbReference type="InterPro" id="IPR000085">
    <property type="entry name" value="RuvA"/>
</dbReference>
<name>A0A2X4PZ77_9PORP</name>
<dbReference type="KEGG" id="pcre:NCTC12858_01052"/>
<comment type="caution">
    <text evidence="6">Lacks conserved residue(s) required for the propagation of feature annotation.</text>
</comment>
<dbReference type="SUPFAM" id="SSF47781">
    <property type="entry name" value="RuvA domain 2-like"/>
    <property type="match status" value="1"/>
</dbReference>
<protein>
    <recommendedName>
        <fullName evidence="6">Holliday junction branch migration complex subunit RuvA</fullName>
    </recommendedName>
</protein>
<dbReference type="EMBL" id="LS483447">
    <property type="protein sequence ID" value="SQH73207.1"/>
    <property type="molecule type" value="Genomic_DNA"/>
</dbReference>
<evidence type="ECO:0000256" key="5">
    <source>
        <dbReference type="ARBA" id="ARBA00023204"/>
    </source>
</evidence>
<dbReference type="HAMAP" id="MF_00031">
    <property type="entry name" value="DNA_HJ_migration_RuvA"/>
    <property type="match status" value="1"/>
</dbReference>
<dbReference type="GO" id="GO:0000400">
    <property type="term" value="F:four-way junction DNA binding"/>
    <property type="evidence" value="ECO:0007669"/>
    <property type="project" value="UniProtKB-UniRule"/>
</dbReference>
<dbReference type="Pfam" id="PF07499">
    <property type="entry name" value="RuvA_C"/>
    <property type="match status" value="1"/>
</dbReference>
<keyword evidence="8" id="KW-0347">Helicase</keyword>
<evidence type="ECO:0000256" key="6">
    <source>
        <dbReference type="HAMAP-Rule" id="MF_00031"/>
    </source>
</evidence>
<comment type="subcellular location">
    <subcellularLocation>
        <location evidence="6">Cytoplasm</location>
    </subcellularLocation>
</comment>
<dbReference type="GO" id="GO:0016787">
    <property type="term" value="F:hydrolase activity"/>
    <property type="evidence" value="ECO:0007669"/>
    <property type="project" value="UniProtKB-KW"/>
</dbReference>
<comment type="function">
    <text evidence="6">The RuvA-RuvB-RuvC complex processes Holliday junction (HJ) DNA during genetic recombination and DNA repair, while the RuvA-RuvB complex plays an important role in the rescue of blocked DNA replication forks via replication fork reversal (RFR). RuvA specifically binds to HJ cruciform DNA, conferring on it an open structure. The RuvB hexamer acts as an ATP-dependent pump, pulling dsDNA into and through the RuvAB complex. HJ branch migration allows RuvC to scan DNA until it finds its consensus sequence, where it cleaves and resolves the cruciform DNA.</text>
</comment>
<evidence type="ECO:0000259" key="7">
    <source>
        <dbReference type="SMART" id="SM00278"/>
    </source>
</evidence>